<keyword evidence="2" id="KW-1185">Reference proteome</keyword>
<gene>
    <name evidence="1" type="ORF">PHJA_002171500</name>
</gene>
<reference evidence="1" key="1">
    <citation type="submission" date="2020-07" db="EMBL/GenBank/DDBJ databases">
        <title>Ethylene signaling mediates host invasion by parasitic plants.</title>
        <authorList>
            <person name="Yoshida S."/>
        </authorList>
    </citation>
    <scope>NUCLEOTIDE SEQUENCE</scope>
    <source>
        <strain evidence="1">Okayama</strain>
    </source>
</reference>
<dbReference type="EMBL" id="BMAC01000620">
    <property type="protein sequence ID" value="GFQ00275.1"/>
    <property type="molecule type" value="Genomic_DNA"/>
</dbReference>
<dbReference type="AlphaFoldDB" id="A0A830CVQ9"/>
<sequence length="65" mass="7238">MILSVLSSPALISGLKVVRAKNLVLLRFVSHPSLSQYFLFTSFLRSRLFFYDLLSSGSNGFPLKG</sequence>
<evidence type="ECO:0000313" key="2">
    <source>
        <dbReference type="Proteomes" id="UP000653305"/>
    </source>
</evidence>
<protein>
    <submittedName>
        <fullName evidence="1">NADH-ubiquinone oxidoreductase chain 6</fullName>
    </submittedName>
</protein>
<accession>A0A830CVQ9</accession>
<proteinExistence type="predicted"/>
<organism evidence="1 2">
    <name type="scientific">Phtheirospermum japonicum</name>
    <dbReference type="NCBI Taxonomy" id="374723"/>
    <lineage>
        <taxon>Eukaryota</taxon>
        <taxon>Viridiplantae</taxon>
        <taxon>Streptophyta</taxon>
        <taxon>Embryophyta</taxon>
        <taxon>Tracheophyta</taxon>
        <taxon>Spermatophyta</taxon>
        <taxon>Magnoliopsida</taxon>
        <taxon>eudicotyledons</taxon>
        <taxon>Gunneridae</taxon>
        <taxon>Pentapetalae</taxon>
        <taxon>asterids</taxon>
        <taxon>lamiids</taxon>
        <taxon>Lamiales</taxon>
        <taxon>Orobanchaceae</taxon>
        <taxon>Orobanchaceae incertae sedis</taxon>
        <taxon>Phtheirospermum</taxon>
    </lineage>
</organism>
<name>A0A830CVQ9_9LAMI</name>
<keyword evidence="1" id="KW-0830">Ubiquinone</keyword>
<comment type="caution">
    <text evidence="1">The sequence shown here is derived from an EMBL/GenBank/DDBJ whole genome shotgun (WGS) entry which is preliminary data.</text>
</comment>
<dbReference type="Proteomes" id="UP000653305">
    <property type="component" value="Unassembled WGS sequence"/>
</dbReference>
<evidence type="ECO:0000313" key="1">
    <source>
        <dbReference type="EMBL" id="GFQ00275.1"/>
    </source>
</evidence>